<dbReference type="EMBL" id="JACSQF010000029">
    <property type="protein sequence ID" value="MBD7982805.1"/>
    <property type="molecule type" value="Genomic_DNA"/>
</dbReference>
<organism evidence="2 3">
    <name type="scientific">Oerskovia merdavium</name>
    <dbReference type="NCBI Taxonomy" id="2762227"/>
    <lineage>
        <taxon>Bacteria</taxon>
        <taxon>Bacillati</taxon>
        <taxon>Actinomycetota</taxon>
        <taxon>Actinomycetes</taxon>
        <taxon>Micrococcales</taxon>
        <taxon>Cellulomonadaceae</taxon>
        <taxon>Oerskovia</taxon>
    </lineage>
</organism>
<name>A0ABR8U453_9CELL</name>
<dbReference type="RefSeq" id="WP_191805991.1">
    <property type="nucleotide sequence ID" value="NZ_JACSQF010000029.1"/>
</dbReference>
<comment type="caution">
    <text evidence="2">The sequence shown here is derived from an EMBL/GenBank/DDBJ whole genome shotgun (WGS) entry which is preliminary data.</text>
</comment>
<evidence type="ECO:0000259" key="1">
    <source>
        <dbReference type="Pfam" id="PF18847"/>
    </source>
</evidence>
<evidence type="ECO:0000313" key="3">
    <source>
        <dbReference type="Proteomes" id="UP000655570"/>
    </source>
</evidence>
<reference evidence="2 3" key="1">
    <citation type="submission" date="2020-08" db="EMBL/GenBank/DDBJ databases">
        <title>A Genomic Blueprint of the Chicken Gut Microbiome.</title>
        <authorList>
            <person name="Gilroy R."/>
            <person name="Ravi A."/>
            <person name="Getino M."/>
            <person name="Pursley I."/>
            <person name="Horton D.L."/>
            <person name="Alikhan N.-F."/>
            <person name="Baker D."/>
            <person name="Gharbi K."/>
            <person name="Hall N."/>
            <person name="Watson M."/>
            <person name="Adriaenssens E.M."/>
            <person name="Foster-Nyarko E."/>
            <person name="Jarju S."/>
            <person name="Secka A."/>
            <person name="Antonio M."/>
            <person name="Oren A."/>
            <person name="Chaudhuri R."/>
            <person name="La Ragione R.M."/>
            <person name="Hildebrand F."/>
            <person name="Pallen M.J."/>
        </authorList>
    </citation>
    <scope>NUCLEOTIDE SEQUENCE [LARGE SCALE GENOMIC DNA]</scope>
    <source>
        <strain evidence="2 3">Sa2CUA9</strain>
    </source>
</reference>
<accession>A0ABR8U453</accession>
<dbReference type="Proteomes" id="UP000655570">
    <property type="component" value="Unassembled WGS sequence"/>
</dbReference>
<sequence>MSTPTFNESAHPRSRSGKWTAKTVDEAFAGMDALSVSTQGAPTAGGTQTQVGVKESAAAMRHDLRAKFDHPFSVKMSRGTGYGWVHVDWNDGPRATPVTAMTGAYCNKQFDGMDDSYHPVNEDAPVRYGLCGVLHQRNIGPKGQAYLDSLFDEAEISGYQRIEPRTGERSDYDGGYSWSEPMSDQDIHKLEKHLGEFLPPRLTNNCPSIAEVAHFVHARTDFTGEHPLLDLDSY</sequence>
<evidence type="ECO:0000313" key="2">
    <source>
        <dbReference type="EMBL" id="MBD7982805.1"/>
    </source>
</evidence>
<dbReference type="InterPro" id="IPR041311">
    <property type="entry name" value="LPD29"/>
</dbReference>
<feature type="domain" description="Large polyvalent protein associated" evidence="1">
    <location>
        <begin position="54"/>
        <end position="136"/>
    </location>
</feature>
<gene>
    <name evidence="2" type="ORF">H9641_19095</name>
</gene>
<dbReference type="Pfam" id="PF18847">
    <property type="entry name" value="LPD29"/>
    <property type="match status" value="1"/>
</dbReference>
<protein>
    <recommendedName>
        <fullName evidence="1">Large polyvalent protein associated domain-containing protein</fullName>
    </recommendedName>
</protein>
<keyword evidence="3" id="KW-1185">Reference proteome</keyword>
<proteinExistence type="predicted"/>